<reference evidence="2" key="1">
    <citation type="submission" date="2020-01" db="EMBL/GenBank/DDBJ databases">
        <title>Insect and environment-associated Actinomycetes.</title>
        <authorList>
            <person name="Currrie C."/>
            <person name="Chevrette M."/>
            <person name="Carlson C."/>
            <person name="Stubbendieck R."/>
            <person name="Wendt-Pienkowski E."/>
        </authorList>
    </citation>
    <scope>NUCLEOTIDE SEQUENCE</scope>
    <source>
        <strain evidence="2">SID7499</strain>
    </source>
</reference>
<comment type="caution">
    <text evidence="2">The sequence shown here is derived from an EMBL/GenBank/DDBJ whole genome shotgun (WGS) entry which is preliminary data.</text>
</comment>
<evidence type="ECO:0000313" key="2">
    <source>
        <dbReference type="EMBL" id="NEE20548.1"/>
    </source>
</evidence>
<feature type="non-terminal residue" evidence="2">
    <location>
        <position position="1"/>
    </location>
</feature>
<accession>A0A6G3XRU4</accession>
<dbReference type="InterPro" id="IPR058036">
    <property type="entry name" value="BREX_BrxC_4th"/>
</dbReference>
<dbReference type="Pfam" id="PF25796">
    <property type="entry name" value="BREX_BrxC_4th"/>
    <property type="match status" value="1"/>
</dbReference>
<proteinExistence type="predicted"/>
<evidence type="ECO:0000259" key="1">
    <source>
        <dbReference type="Pfam" id="PF25796"/>
    </source>
</evidence>
<organism evidence="2">
    <name type="scientific">Streptomyces sp. SID7499</name>
    <dbReference type="NCBI Taxonomy" id="2706086"/>
    <lineage>
        <taxon>Bacteria</taxon>
        <taxon>Bacillati</taxon>
        <taxon>Actinomycetota</taxon>
        <taxon>Actinomycetes</taxon>
        <taxon>Kitasatosporales</taxon>
        <taxon>Streptomycetaceae</taxon>
        <taxon>Streptomyces</taxon>
    </lineage>
</organism>
<dbReference type="AlphaFoldDB" id="A0A6G3XRU4"/>
<gene>
    <name evidence="2" type="ORF">G3M58_80565</name>
</gene>
<sequence>AIQDQILRSKATQNGEREKELVTRIRRAVGRAELVISAADVASTSQDAVARVTDGFQDLVSRTYTQL</sequence>
<feature type="domain" description="Probable ATP-binding protein BrxC 4th six-stranded beta-sheet" evidence="1">
    <location>
        <begin position="3"/>
        <end position="59"/>
    </location>
</feature>
<name>A0A6G3XRU4_9ACTN</name>
<dbReference type="EMBL" id="JAAGMN010008706">
    <property type="protein sequence ID" value="NEE20548.1"/>
    <property type="molecule type" value="Genomic_DNA"/>
</dbReference>
<protein>
    <recommendedName>
        <fullName evidence="1">Probable ATP-binding protein BrxC 4th six-stranded beta-sheet domain-containing protein</fullName>
    </recommendedName>
</protein>
<feature type="non-terminal residue" evidence="2">
    <location>
        <position position="67"/>
    </location>
</feature>